<feature type="region of interest" description="Disordered" evidence="1">
    <location>
        <begin position="55"/>
        <end position="77"/>
    </location>
</feature>
<dbReference type="EMBL" id="KI393323">
    <property type="protein sequence ID" value="ERN08501.1"/>
    <property type="molecule type" value="Genomic_DNA"/>
</dbReference>
<name>W1PLE4_AMBTC</name>
<dbReference type="Proteomes" id="UP000017836">
    <property type="component" value="Unassembled WGS sequence"/>
</dbReference>
<gene>
    <name evidence="2" type="ORF">AMTR_s00152p00077800</name>
</gene>
<organism evidence="2 3">
    <name type="scientific">Amborella trichopoda</name>
    <dbReference type="NCBI Taxonomy" id="13333"/>
    <lineage>
        <taxon>Eukaryota</taxon>
        <taxon>Viridiplantae</taxon>
        <taxon>Streptophyta</taxon>
        <taxon>Embryophyta</taxon>
        <taxon>Tracheophyta</taxon>
        <taxon>Spermatophyta</taxon>
        <taxon>Magnoliopsida</taxon>
        <taxon>Amborellales</taxon>
        <taxon>Amborellaceae</taxon>
        <taxon>Amborella</taxon>
    </lineage>
</organism>
<dbReference type="HOGENOM" id="CLU_1275122_0_0_1"/>
<proteinExistence type="predicted"/>
<dbReference type="AlphaFoldDB" id="W1PLE4"/>
<evidence type="ECO:0000313" key="2">
    <source>
        <dbReference type="EMBL" id="ERN08501.1"/>
    </source>
</evidence>
<keyword evidence="3" id="KW-1185">Reference proteome</keyword>
<evidence type="ECO:0000313" key="3">
    <source>
        <dbReference type="Proteomes" id="UP000017836"/>
    </source>
</evidence>
<feature type="non-terminal residue" evidence="2">
    <location>
        <position position="1"/>
    </location>
</feature>
<accession>W1PLE4</accession>
<evidence type="ECO:0000256" key="1">
    <source>
        <dbReference type="SAM" id="MobiDB-lite"/>
    </source>
</evidence>
<protein>
    <submittedName>
        <fullName evidence="2">Uncharacterized protein</fullName>
    </submittedName>
</protein>
<dbReference type="Gramene" id="ERN08501">
    <property type="protein sequence ID" value="ERN08501"/>
    <property type="gene ID" value="AMTR_s00152p00077800"/>
</dbReference>
<sequence>TKIRSSGRIFFCHVSPKLWRRVPSHHRASTFLFFCPVQALLSSYRWSQKFHGALPRRNSGSVASGSSGPSRPSSNDLQRRKHFNWEEIYNLYPPLSTPRSADRSLLPSSACNRYRLPVGPNSFVQALTSKTSTLPVPPDPPPPLQSLEASVAFPSPKHPLVIITPEQVSRPLADKLETALGTYPFLLSILNLGPRSSQRSLRPYFQEGKTVLEPLVP</sequence>
<reference evidence="3" key="1">
    <citation type="journal article" date="2013" name="Science">
        <title>The Amborella genome and the evolution of flowering plants.</title>
        <authorList>
            <consortium name="Amborella Genome Project"/>
        </authorList>
    </citation>
    <scope>NUCLEOTIDE SEQUENCE [LARGE SCALE GENOMIC DNA]</scope>
</reference>
<feature type="compositionally biased region" description="Low complexity" evidence="1">
    <location>
        <begin position="56"/>
        <end position="75"/>
    </location>
</feature>